<feature type="transmembrane region" description="Helical" evidence="1">
    <location>
        <begin position="156"/>
        <end position="175"/>
    </location>
</feature>
<comment type="caution">
    <text evidence="2">The sequence shown here is derived from an EMBL/GenBank/DDBJ whole genome shotgun (WGS) entry which is preliminary data.</text>
</comment>
<reference evidence="2 3" key="1">
    <citation type="submission" date="2021-02" db="EMBL/GenBank/DDBJ databases">
        <authorList>
            <person name="Jung H.S."/>
            <person name="Chun B.H."/>
            <person name="Jeon C.O."/>
        </authorList>
    </citation>
    <scope>NUCLEOTIDE SEQUENCE [LARGE SCALE GENOMIC DNA]</scope>
    <source>
        <strain evidence="2 3">LMG 25203</strain>
    </source>
</reference>
<accession>A0ABS2CVE2</accession>
<keyword evidence="1" id="KW-1133">Transmembrane helix</keyword>
<keyword evidence="1" id="KW-0812">Transmembrane</keyword>
<protein>
    <recommendedName>
        <fullName evidence="4">DUF2254 domain-containing protein</fullName>
    </recommendedName>
</protein>
<evidence type="ECO:0000256" key="1">
    <source>
        <dbReference type="SAM" id="Phobius"/>
    </source>
</evidence>
<gene>
    <name evidence="2" type="ORF">H9X54_006395</name>
</gene>
<keyword evidence="1" id="KW-0472">Membrane</keyword>
<evidence type="ECO:0000313" key="3">
    <source>
        <dbReference type="Proteomes" id="UP000759529"/>
    </source>
</evidence>
<dbReference type="EMBL" id="JACSOD020000460">
    <property type="protein sequence ID" value="MBM6498932.1"/>
    <property type="molecule type" value="Genomic_DNA"/>
</dbReference>
<feature type="transmembrane region" description="Helical" evidence="1">
    <location>
        <begin position="86"/>
        <end position="104"/>
    </location>
</feature>
<dbReference type="Proteomes" id="UP000759529">
    <property type="component" value="Unassembled WGS sequence"/>
</dbReference>
<evidence type="ECO:0000313" key="2">
    <source>
        <dbReference type="EMBL" id="MBM6498932.1"/>
    </source>
</evidence>
<name>A0ABS2CVE2_9FLAO</name>
<organism evidence="2 3">
    <name type="scientific">Flavobacterium macrobrachii</name>
    <dbReference type="NCBI Taxonomy" id="591204"/>
    <lineage>
        <taxon>Bacteria</taxon>
        <taxon>Pseudomonadati</taxon>
        <taxon>Bacteroidota</taxon>
        <taxon>Flavobacteriia</taxon>
        <taxon>Flavobacteriales</taxon>
        <taxon>Flavobacteriaceae</taxon>
        <taxon>Flavobacterium</taxon>
    </lineage>
</organism>
<feature type="transmembrane region" description="Helical" evidence="1">
    <location>
        <begin position="46"/>
        <end position="65"/>
    </location>
</feature>
<keyword evidence="3" id="KW-1185">Reference proteome</keyword>
<dbReference type="RefSeq" id="WP_187657461.1">
    <property type="nucleotide sequence ID" value="NZ_JACSOD020000460.1"/>
</dbReference>
<evidence type="ECO:0008006" key="4">
    <source>
        <dbReference type="Google" id="ProtNLM"/>
    </source>
</evidence>
<proteinExistence type="predicted"/>
<sequence length="374" mass="45115">MLRSNNIWLRHRAKKEIKRFNKSLYNPIHIDLINNCHDFISNRNNWAWVFMFVIFCFWLPTYINFETLNVLKIDISTVKTIVDQRTTNLATIISISLVVVGFLINNLAVKSPITYKLLFKKSLLYLTIYLTLSTIFVFIIASTLRDSIPEFEYTRLVLGGTYLCLLILFIIGYLFRKIIHFTSEKEISKMLSKELLNEGKKILRQSLIKKYSNDVYKKFIERYGTEEYNFIFTIDDLLGKKMKARIVDVDEEELKYKTLTDVNLLFLRIFIWYKKRKRDNRIYYKNLRLDEQINYIDNDILWMESIDNSKFEKFILRKCLRLKKIEKSQTIENIYRNEFDQKIIQLAEENKYRNLEEPLDAYIELYKLQMINQR</sequence>
<feature type="transmembrane region" description="Helical" evidence="1">
    <location>
        <begin position="124"/>
        <end position="144"/>
    </location>
</feature>